<dbReference type="AlphaFoldDB" id="A0AAD9IEC5"/>
<sequence length="193" mass="20465">MRPSVVYGVLSAAARSALGQAVGGCYDACLARSVHATDCVDIQCVCTNMTELQNLISCYLSTCSAQQYGPTLESTIQACINGSVEKTVRSLLLDNRDVPPSSSSSSSPPPAVEPDVQSSIDETDDAPEKRDGSIILNINLNFGPGNSMAATSPSNDDVNLAASPLSICNKFAVRLGKLQQWPSWNASYQCRSR</sequence>
<evidence type="ECO:0000313" key="2">
    <source>
        <dbReference type="EMBL" id="KAK2075082.1"/>
    </source>
</evidence>
<keyword evidence="3" id="KW-1185">Reference proteome</keyword>
<gene>
    <name evidence="2" type="ORF">P8C59_009239</name>
</gene>
<reference evidence="2" key="1">
    <citation type="journal article" date="2023" name="Mol. Plant Microbe Interact.">
        <title>Elucidating the Obligate Nature and Biological Capacity of an Invasive Fungal Corn Pathogen.</title>
        <authorList>
            <person name="MacCready J.S."/>
            <person name="Roggenkamp E.M."/>
            <person name="Gdanetz K."/>
            <person name="Chilvers M.I."/>
        </authorList>
    </citation>
    <scope>NUCLEOTIDE SEQUENCE</scope>
    <source>
        <strain evidence="2">PM02</strain>
    </source>
</reference>
<evidence type="ECO:0008006" key="4">
    <source>
        <dbReference type="Google" id="ProtNLM"/>
    </source>
</evidence>
<comment type="caution">
    <text evidence="2">The sequence shown here is derived from an EMBL/GenBank/DDBJ whole genome shotgun (WGS) entry which is preliminary data.</text>
</comment>
<proteinExistence type="predicted"/>
<protein>
    <recommendedName>
        <fullName evidence="4">Extracellular membrane protein CFEM domain-containing protein</fullName>
    </recommendedName>
</protein>
<evidence type="ECO:0000313" key="3">
    <source>
        <dbReference type="Proteomes" id="UP001217918"/>
    </source>
</evidence>
<organism evidence="2 3">
    <name type="scientific">Phyllachora maydis</name>
    <dbReference type="NCBI Taxonomy" id="1825666"/>
    <lineage>
        <taxon>Eukaryota</taxon>
        <taxon>Fungi</taxon>
        <taxon>Dikarya</taxon>
        <taxon>Ascomycota</taxon>
        <taxon>Pezizomycotina</taxon>
        <taxon>Sordariomycetes</taxon>
        <taxon>Sordariomycetidae</taxon>
        <taxon>Phyllachorales</taxon>
        <taxon>Phyllachoraceae</taxon>
        <taxon>Phyllachora</taxon>
    </lineage>
</organism>
<evidence type="ECO:0000256" key="1">
    <source>
        <dbReference type="SAM" id="MobiDB-lite"/>
    </source>
</evidence>
<feature type="region of interest" description="Disordered" evidence="1">
    <location>
        <begin position="95"/>
        <end position="128"/>
    </location>
</feature>
<dbReference type="EMBL" id="JAQQPM010000009">
    <property type="protein sequence ID" value="KAK2075082.1"/>
    <property type="molecule type" value="Genomic_DNA"/>
</dbReference>
<name>A0AAD9IEC5_9PEZI</name>
<dbReference type="Proteomes" id="UP001217918">
    <property type="component" value="Unassembled WGS sequence"/>
</dbReference>
<accession>A0AAD9IEC5</accession>